<dbReference type="SUPFAM" id="SSF63829">
    <property type="entry name" value="Calcium-dependent phosphotriesterase"/>
    <property type="match status" value="1"/>
</dbReference>
<accession>A0ABT5HJ54</accession>
<proteinExistence type="predicted"/>
<dbReference type="Gene3D" id="2.120.10.30">
    <property type="entry name" value="TolB, C-terminal domain"/>
    <property type="match status" value="1"/>
</dbReference>
<sequence length="441" mass="46940">MSAVLAAGVMACTALPVPMLVLAQTVDPDSDLGRFRALRIEAARAVQAREWDKAVAASDEALIIMPSSGALLLLSAQARVGAGKTAEAKASLRDYLARGMVVSKSSYPQLSPLWDAKLDQQLIANSEPTGTFKPLQRHVALSVAEGLAIEPKSGKTYLGALSRGAVNVVNNGVLNPLYTLADGVGAYGLVLRGDDLWVATSSGAVTKGYDPAKPAVAEVLQIDRQTGQVKGRFKDDTAPRRFGDIYAGKTDLYVSDGQKGEVLRLNNYSGAFEVLIPEGYMGSPQGLVENEAGNVLIVSDYSSGLYRINLDSGDMDRLEAPANITLLGIDGLARHGNDLIAVQNGIKPDRIVRLRMSADWKTISRAETLLRGGEGLREPTGLQVVSNKLIFIARSQWSDVGADGAPLSVTPGPAIVGEIELERIPKSVPRFSEPDARQTRP</sequence>
<feature type="signal peptide" evidence="1">
    <location>
        <begin position="1"/>
        <end position="23"/>
    </location>
</feature>
<keyword evidence="1" id="KW-0732">Signal</keyword>
<keyword evidence="3" id="KW-1185">Reference proteome</keyword>
<dbReference type="RefSeq" id="WP_272744604.1">
    <property type="nucleotide sequence ID" value="NZ_JAQQKV010000002.1"/>
</dbReference>
<evidence type="ECO:0000313" key="3">
    <source>
        <dbReference type="Proteomes" id="UP001218579"/>
    </source>
</evidence>
<dbReference type="SUPFAM" id="SSF48452">
    <property type="entry name" value="TPR-like"/>
    <property type="match status" value="1"/>
</dbReference>
<comment type="caution">
    <text evidence="2">The sequence shown here is derived from an EMBL/GenBank/DDBJ whole genome shotgun (WGS) entry which is preliminary data.</text>
</comment>
<protein>
    <submittedName>
        <fullName evidence="2">Uncharacterized protein</fullName>
    </submittedName>
</protein>
<gene>
    <name evidence="2" type="ORF">PQU98_08960</name>
</gene>
<reference evidence="2 3" key="1">
    <citation type="submission" date="2023-01" db="EMBL/GenBank/DDBJ databases">
        <title>Novel species of the genus Asticcacaulis isolated from rivers.</title>
        <authorList>
            <person name="Lu H."/>
        </authorList>
    </citation>
    <scope>NUCLEOTIDE SEQUENCE [LARGE SCALE GENOMIC DNA]</scope>
    <source>
        <strain evidence="2 3">LKC15W</strain>
    </source>
</reference>
<dbReference type="InterPro" id="IPR011042">
    <property type="entry name" value="6-blade_b-propeller_TolB-like"/>
</dbReference>
<name>A0ABT5HJ54_9CAUL</name>
<evidence type="ECO:0000313" key="2">
    <source>
        <dbReference type="EMBL" id="MDC7676258.1"/>
    </source>
</evidence>
<evidence type="ECO:0000256" key="1">
    <source>
        <dbReference type="SAM" id="SignalP"/>
    </source>
</evidence>
<feature type="chain" id="PRO_5046862371" evidence="1">
    <location>
        <begin position="24"/>
        <end position="441"/>
    </location>
</feature>
<dbReference type="InterPro" id="IPR011990">
    <property type="entry name" value="TPR-like_helical_dom_sf"/>
</dbReference>
<organism evidence="2 3">
    <name type="scientific">Asticcacaulis machinosus</name>
    <dbReference type="NCBI Taxonomy" id="2984211"/>
    <lineage>
        <taxon>Bacteria</taxon>
        <taxon>Pseudomonadati</taxon>
        <taxon>Pseudomonadota</taxon>
        <taxon>Alphaproteobacteria</taxon>
        <taxon>Caulobacterales</taxon>
        <taxon>Caulobacteraceae</taxon>
        <taxon>Asticcacaulis</taxon>
    </lineage>
</organism>
<dbReference type="Proteomes" id="UP001218579">
    <property type="component" value="Unassembled WGS sequence"/>
</dbReference>
<dbReference type="EMBL" id="JAQQKV010000002">
    <property type="protein sequence ID" value="MDC7676258.1"/>
    <property type="molecule type" value="Genomic_DNA"/>
</dbReference>